<comment type="caution">
    <text evidence="1">The sequence shown here is derived from an EMBL/GenBank/DDBJ whole genome shotgun (WGS) entry which is preliminary data.</text>
</comment>
<name>A0ABV6EL02_9GAMM</name>
<dbReference type="Gene3D" id="3.40.50.1820">
    <property type="entry name" value="alpha/beta hydrolase"/>
    <property type="match status" value="1"/>
</dbReference>
<organism evidence="1 2">
    <name type="scientific">Serratia aquatilis</name>
    <dbReference type="NCBI Taxonomy" id="1737515"/>
    <lineage>
        <taxon>Bacteria</taxon>
        <taxon>Pseudomonadati</taxon>
        <taxon>Pseudomonadota</taxon>
        <taxon>Gammaproteobacteria</taxon>
        <taxon>Enterobacterales</taxon>
        <taxon>Yersiniaceae</taxon>
        <taxon>Serratia</taxon>
    </lineage>
</organism>
<dbReference type="SUPFAM" id="SSF53474">
    <property type="entry name" value="alpha/beta-Hydrolases"/>
    <property type="match status" value="1"/>
</dbReference>
<dbReference type="EMBL" id="JBHLXG010000038">
    <property type="protein sequence ID" value="MFC0229394.1"/>
    <property type="molecule type" value="Genomic_DNA"/>
</dbReference>
<proteinExistence type="predicted"/>
<evidence type="ECO:0000313" key="2">
    <source>
        <dbReference type="Proteomes" id="UP001589792"/>
    </source>
</evidence>
<protein>
    <submittedName>
        <fullName evidence="1">Uncharacterized protein</fullName>
    </submittedName>
</protein>
<gene>
    <name evidence="1" type="ORF">ACFFJ3_23335</name>
</gene>
<reference evidence="1 2" key="1">
    <citation type="submission" date="2024-09" db="EMBL/GenBank/DDBJ databases">
        <authorList>
            <person name="Sun Q."/>
            <person name="Mori K."/>
        </authorList>
    </citation>
    <scope>NUCLEOTIDE SEQUENCE [LARGE SCALE GENOMIC DNA]</scope>
    <source>
        <strain evidence="1 2">CCM 8626</strain>
    </source>
</reference>
<dbReference type="Proteomes" id="UP001589792">
    <property type="component" value="Unassembled WGS sequence"/>
</dbReference>
<accession>A0ABV6EL02</accession>
<sequence length="94" mass="9880">MSRASSTSTIYLWPHYADLSRLTETLRLPALSSHIDADQIGFVGFSAGGATGLILAECAFSLSRSMPDLCDAVADSNGGSRVLIGPLCHLQPVT</sequence>
<evidence type="ECO:0000313" key="1">
    <source>
        <dbReference type="EMBL" id="MFC0229394.1"/>
    </source>
</evidence>
<dbReference type="InterPro" id="IPR029058">
    <property type="entry name" value="AB_hydrolase_fold"/>
</dbReference>
<dbReference type="RefSeq" id="WP_380680558.1">
    <property type="nucleotide sequence ID" value="NZ_CP173186.1"/>
</dbReference>
<keyword evidence="2" id="KW-1185">Reference proteome</keyword>